<name>A0A9Q1H3N7_HOLLE</name>
<feature type="compositionally biased region" description="Basic and acidic residues" evidence="1">
    <location>
        <begin position="55"/>
        <end position="78"/>
    </location>
</feature>
<comment type="caution">
    <text evidence="3">The sequence shown here is derived from an EMBL/GenBank/DDBJ whole genome shotgun (WGS) entry which is preliminary data.</text>
</comment>
<dbReference type="EMBL" id="JAIZAY010000013">
    <property type="protein sequence ID" value="KAJ8031096.1"/>
    <property type="molecule type" value="Genomic_DNA"/>
</dbReference>
<evidence type="ECO:0000256" key="1">
    <source>
        <dbReference type="SAM" id="MobiDB-lite"/>
    </source>
</evidence>
<feature type="compositionally biased region" description="Basic and acidic residues" evidence="1">
    <location>
        <begin position="246"/>
        <end position="257"/>
    </location>
</feature>
<keyword evidence="2" id="KW-0732">Signal</keyword>
<accession>A0A9Q1H3N7</accession>
<feature type="chain" id="PRO_5040422385" evidence="2">
    <location>
        <begin position="19"/>
        <end position="626"/>
    </location>
</feature>
<feature type="region of interest" description="Disordered" evidence="1">
    <location>
        <begin position="35"/>
        <end position="82"/>
    </location>
</feature>
<reference evidence="3" key="1">
    <citation type="submission" date="2021-10" db="EMBL/GenBank/DDBJ databases">
        <title>Tropical sea cucumber genome reveals ecological adaptation and Cuvierian tubules defense mechanism.</title>
        <authorList>
            <person name="Chen T."/>
        </authorList>
    </citation>
    <scope>NUCLEOTIDE SEQUENCE</scope>
    <source>
        <strain evidence="3">Nanhai2018</strain>
        <tissue evidence="3">Muscle</tissue>
    </source>
</reference>
<dbReference type="Proteomes" id="UP001152320">
    <property type="component" value="Chromosome 13"/>
</dbReference>
<keyword evidence="4" id="KW-1185">Reference proteome</keyword>
<protein>
    <submittedName>
        <fullName evidence="3">Uncharacterized protein</fullName>
    </submittedName>
</protein>
<feature type="region of interest" description="Disordered" evidence="1">
    <location>
        <begin position="225"/>
        <end position="257"/>
    </location>
</feature>
<organism evidence="3 4">
    <name type="scientific">Holothuria leucospilota</name>
    <name type="common">Black long sea cucumber</name>
    <name type="synonym">Mertensiothuria leucospilota</name>
    <dbReference type="NCBI Taxonomy" id="206669"/>
    <lineage>
        <taxon>Eukaryota</taxon>
        <taxon>Metazoa</taxon>
        <taxon>Echinodermata</taxon>
        <taxon>Eleutherozoa</taxon>
        <taxon>Echinozoa</taxon>
        <taxon>Holothuroidea</taxon>
        <taxon>Aspidochirotacea</taxon>
        <taxon>Aspidochirotida</taxon>
        <taxon>Holothuriidae</taxon>
        <taxon>Holothuria</taxon>
    </lineage>
</organism>
<evidence type="ECO:0000313" key="4">
    <source>
        <dbReference type="Proteomes" id="UP001152320"/>
    </source>
</evidence>
<dbReference type="OrthoDB" id="10476737at2759"/>
<proteinExistence type="predicted"/>
<gene>
    <name evidence="3" type="ORF">HOLleu_27708</name>
</gene>
<evidence type="ECO:0000313" key="3">
    <source>
        <dbReference type="EMBL" id="KAJ8031096.1"/>
    </source>
</evidence>
<dbReference type="AlphaFoldDB" id="A0A9Q1H3N7"/>
<evidence type="ECO:0000256" key="2">
    <source>
        <dbReference type="SAM" id="SignalP"/>
    </source>
</evidence>
<sequence>MKTFLLLVCLSVIAFTTAVNIDHVKQDDDKAQLQGGAVSGTGQAKAKVNGMNAEQKAKAKAKADGAQKETQPKKRGESLTEEQENIIEEKLSQLDGSRIEAFLEKIMTMDKEALENFIAEAPVNQERSAEIVGTGQGKAKVNSMNDAQKAEAKAKAQQGRNNADARKRGEALTEEQLEIIEDKLSQLEGSRIDAFVEKVNAMDIESIEEFITQVQVTEERELSGTGQAKAKVSSMDEQQKTAAKAKAKETHKKTETQKRNDVLTDEQMDFLEKKLSEWDASRVQAFIERLQAMDKESLEAFITEVTVNQERGDVGCHSIDAELAASAKEQEGQDKREFLLSDEQKQMIKEKLSQLDVALIDDFIEIVRAMNLERLDIFIGIHMETPQRLDIDSGDQVSVKVQSMNEDQKVAAKAKVQEAHGNIGAEERGDLLTEEQEKILEEKLSQLDGSRVNKFVEKLKEMDTDSLNEFIGDVEETQEVAKKTLFRRTCWCDLKWGPYHNPSDVNNMFQMYHFEPIHKSVLFDLTCRDMLRECRDFCMEYAYDYFHQTVPVIGQAGGTRSCHHFSTTILRKESRHIFMAYKADHCQDEVHVYLGEVCCWKCSTGERIRFNHGCINNAPSDCNVLL</sequence>
<feature type="signal peptide" evidence="2">
    <location>
        <begin position="1"/>
        <end position="18"/>
    </location>
</feature>